<protein>
    <submittedName>
        <fullName evidence="2">Uncharacterized protein</fullName>
    </submittedName>
</protein>
<dbReference type="EMBL" id="BGZK01003607">
    <property type="protein sequence ID" value="GBP02946.1"/>
    <property type="molecule type" value="Genomic_DNA"/>
</dbReference>
<keyword evidence="3" id="KW-1185">Reference proteome</keyword>
<evidence type="ECO:0000313" key="3">
    <source>
        <dbReference type="Proteomes" id="UP000299102"/>
    </source>
</evidence>
<sequence>MITSHNQNLADSCSSLDGDNSSVSGMVISGVEGGVNNEGGEEDDSLAWHIPYLAFAWAWLSQNQKIQTTTAPNNASHVTHIRVTNFSNLKDSNSVKFTQPKLTPKPTPQQHPPSLQMPRVSKEATPQTRSSSTPSPSYPKMKQIPMRKTPYSLRPDRAIPDLEASLSPPPRH</sequence>
<dbReference type="OrthoDB" id="691673at2759"/>
<reference evidence="2 3" key="1">
    <citation type="journal article" date="2019" name="Commun. Biol.">
        <title>The bagworm genome reveals a unique fibroin gene that provides high tensile strength.</title>
        <authorList>
            <person name="Kono N."/>
            <person name="Nakamura H."/>
            <person name="Ohtoshi R."/>
            <person name="Tomita M."/>
            <person name="Numata K."/>
            <person name="Arakawa K."/>
        </authorList>
    </citation>
    <scope>NUCLEOTIDE SEQUENCE [LARGE SCALE GENOMIC DNA]</scope>
</reference>
<evidence type="ECO:0000256" key="1">
    <source>
        <dbReference type="SAM" id="MobiDB-lite"/>
    </source>
</evidence>
<comment type="caution">
    <text evidence="2">The sequence shown here is derived from an EMBL/GenBank/DDBJ whole genome shotgun (WGS) entry which is preliminary data.</text>
</comment>
<gene>
    <name evidence="2" type="ORF">EVAR_68942_1</name>
</gene>
<organism evidence="2 3">
    <name type="scientific">Eumeta variegata</name>
    <name type="common">Bagworm moth</name>
    <name type="synonym">Eumeta japonica</name>
    <dbReference type="NCBI Taxonomy" id="151549"/>
    <lineage>
        <taxon>Eukaryota</taxon>
        <taxon>Metazoa</taxon>
        <taxon>Ecdysozoa</taxon>
        <taxon>Arthropoda</taxon>
        <taxon>Hexapoda</taxon>
        <taxon>Insecta</taxon>
        <taxon>Pterygota</taxon>
        <taxon>Neoptera</taxon>
        <taxon>Endopterygota</taxon>
        <taxon>Lepidoptera</taxon>
        <taxon>Glossata</taxon>
        <taxon>Ditrysia</taxon>
        <taxon>Tineoidea</taxon>
        <taxon>Psychidae</taxon>
        <taxon>Oiketicinae</taxon>
        <taxon>Eumeta</taxon>
    </lineage>
</organism>
<name>A0A4C1SM26_EUMVA</name>
<evidence type="ECO:0000313" key="2">
    <source>
        <dbReference type="EMBL" id="GBP02946.1"/>
    </source>
</evidence>
<feature type="compositionally biased region" description="Low complexity" evidence="1">
    <location>
        <begin position="125"/>
        <end position="135"/>
    </location>
</feature>
<feature type="region of interest" description="Disordered" evidence="1">
    <location>
        <begin position="91"/>
        <end position="172"/>
    </location>
</feature>
<accession>A0A4C1SM26</accession>
<dbReference type="AlphaFoldDB" id="A0A4C1SM26"/>
<proteinExistence type="predicted"/>
<dbReference type="Proteomes" id="UP000299102">
    <property type="component" value="Unassembled WGS sequence"/>
</dbReference>